<evidence type="ECO:0000313" key="2">
    <source>
        <dbReference type="Proteomes" id="UP001162135"/>
    </source>
</evidence>
<comment type="caution">
    <text evidence="1">The sequence shown here is derived from an EMBL/GenBank/DDBJ whole genome shotgun (WGS) entry which is preliminary data.</text>
</comment>
<sequence length="110" mass="12380">MTVHIPDYSQWTRDALLDETHKQASIQAKLSGEPGDANARRVKIATAGARYHAAMLALLELTEPFDKEAAARVEKAKAWNRKERDRYFSVALGTEFLQRHDADAMGQVRV</sequence>
<name>A0ABT6I4P5_9GAMM</name>
<proteinExistence type="predicted"/>
<evidence type="ECO:0000313" key="1">
    <source>
        <dbReference type="EMBL" id="MDH4572443.1"/>
    </source>
</evidence>
<accession>A0ABT6I4P5</accession>
<organism evidence="1 2">
    <name type="scientific">Salinicola acroporae</name>
    <dbReference type="NCBI Taxonomy" id="1541440"/>
    <lineage>
        <taxon>Bacteria</taxon>
        <taxon>Pseudomonadati</taxon>
        <taxon>Pseudomonadota</taxon>
        <taxon>Gammaproteobacteria</taxon>
        <taxon>Oceanospirillales</taxon>
        <taxon>Halomonadaceae</taxon>
        <taxon>Salinicola</taxon>
    </lineage>
</organism>
<gene>
    <name evidence="1" type="ORF">CUR86_08225</name>
</gene>
<reference evidence="1" key="1">
    <citation type="journal article" date="2015" name="Antonie Van Leeuwenhoek">
        <title>Comparative 16S rRNA signatures and multilocus sequence analysis for the genus Salinicola and description of Salinicola acroporae sp. nov., isolated from coral Acropora digitifera.</title>
        <authorList>
            <person name="Lepcha R.T."/>
            <person name="Poddar A."/>
            <person name="Schumann P."/>
            <person name="Das S.K."/>
        </authorList>
    </citation>
    <scope>NUCLEOTIDE SEQUENCE</scope>
    <source>
        <strain evidence="1">S4-41</strain>
    </source>
</reference>
<dbReference type="Proteomes" id="UP001162135">
    <property type="component" value="Unassembled WGS sequence"/>
</dbReference>
<keyword evidence="2" id="KW-1185">Reference proteome</keyword>
<protein>
    <submittedName>
        <fullName evidence="1">Uncharacterized protein</fullName>
    </submittedName>
</protein>
<reference evidence="1" key="2">
    <citation type="submission" date="2017-11" db="EMBL/GenBank/DDBJ databases">
        <authorList>
            <person name="Das S.K."/>
        </authorList>
    </citation>
    <scope>NUCLEOTIDE SEQUENCE</scope>
    <source>
        <strain evidence="1">S4-41</strain>
    </source>
</reference>
<dbReference type="RefSeq" id="WP_110716742.1">
    <property type="nucleotide sequence ID" value="NZ_PGFS01000001.1"/>
</dbReference>
<dbReference type="EMBL" id="PGFS01000001">
    <property type="protein sequence ID" value="MDH4572443.1"/>
    <property type="molecule type" value="Genomic_DNA"/>
</dbReference>